<feature type="transmembrane region" description="Helical" evidence="7">
    <location>
        <begin position="388"/>
        <end position="406"/>
    </location>
</feature>
<dbReference type="SUPFAM" id="SSF103473">
    <property type="entry name" value="MFS general substrate transporter"/>
    <property type="match status" value="1"/>
</dbReference>
<feature type="transmembrane region" description="Helical" evidence="7">
    <location>
        <begin position="179"/>
        <end position="198"/>
    </location>
</feature>
<protein>
    <submittedName>
        <fullName evidence="8">MFS transporter</fullName>
    </submittedName>
</protein>
<keyword evidence="2" id="KW-0813">Transport</keyword>
<evidence type="ECO:0000256" key="2">
    <source>
        <dbReference type="ARBA" id="ARBA00022448"/>
    </source>
</evidence>
<dbReference type="InterPro" id="IPR036259">
    <property type="entry name" value="MFS_trans_sf"/>
</dbReference>
<evidence type="ECO:0000256" key="6">
    <source>
        <dbReference type="ARBA" id="ARBA00023136"/>
    </source>
</evidence>
<keyword evidence="4 7" id="KW-0812">Transmembrane</keyword>
<dbReference type="RefSeq" id="WP_159975119.1">
    <property type="nucleotide sequence ID" value="NZ_BLIV01000002.1"/>
</dbReference>
<feature type="transmembrane region" description="Helical" evidence="7">
    <location>
        <begin position="356"/>
        <end position="376"/>
    </location>
</feature>
<dbReference type="InterPro" id="IPR010290">
    <property type="entry name" value="TM_effector"/>
</dbReference>
<feature type="transmembrane region" description="Helical" evidence="7">
    <location>
        <begin position="315"/>
        <end position="335"/>
    </location>
</feature>
<gene>
    <name evidence="8" type="ORF">So717_09880</name>
</gene>
<evidence type="ECO:0000313" key="8">
    <source>
        <dbReference type="EMBL" id="GFE49235.1"/>
    </source>
</evidence>
<proteinExistence type="predicted"/>
<sequence length="411" mass="43556">MGTLVRNRNYVRLVGASGATNLADGIASVAFPWLATLLTRDPFLIGLVAFAGRLPWLLLAVPAGVVTDRADRRRLIVQADCFRLVLALGVVGLILLLPDTYAPEAATPFILALSTLAFLLGCAEVVRDNAAQTLMPSVVNKNDLEAANGQLWSVEIVLGQFVGPPLAGVLIALSITSPFLLNSAAFGLAALMVWFIVLPPRIAPPKRSWRVETMEGLRWLWTRPVLRRLALSLGVINGLEALAFVVLVLISQERLGLSASGFGLLLAAGAAGGVLGGLLCPRIASRIGAQRSLTVALGLIPLPFLVVGLSGNAVLIGAALFFQTFVAVLWNVVTVSYRQRAIPDDLLGRVNSVYRFFGWGTISLGALLGSMIVSAAEPVLGREDALTLPFLISAAGTGALFLWGVTRLRID</sequence>
<feature type="transmembrane region" description="Helical" evidence="7">
    <location>
        <begin position="292"/>
        <end position="309"/>
    </location>
</feature>
<feature type="transmembrane region" description="Helical" evidence="7">
    <location>
        <begin position="229"/>
        <end position="250"/>
    </location>
</feature>
<evidence type="ECO:0000256" key="7">
    <source>
        <dbReference type="SAM" id="Phobius"/>
    </source>
</evidence>
<organism evidence="8 9">
    <name type="scientific">Roseobacter cerasinus</name>
    <dbReference type="NCBI Taxonomy" id="2602289"/>
    <lineage>
        <taxon>Bacteria</taxon>
        <taxon>Pseudomonadati</taxon>
        <taxon>Pseudomonadota</taxon>
        <taxon>Alphaproteobacteria</taxon>
        <taxon>Rhodobacterales</taxon>
        <taxon>Roseobacteraceae</taxon>
        <taxon>Roseobacter</taxon>
    </lineage>
</organism>
<evidence type="ECO:0000256" key="5">
    <source>
        <dbReference type="ARBA" id="ARBA00022989"/>
    </source>
</evidence>
<name>A0A640VQS9_9RHOB</name>
<feature type="transmembrane region" description="Helical" evidence="7">
    <location>
        <begin position="75"/>
        <end position="97"/>
    </location>
</feature>
<reference evidence="8 9" key="1">
    <citation type="submission" date="2019-12" db="EMBL/GenBank/DDBJ databases">
        <title>Roseobacter cerasinus sp. nov., isolated from seawater around aquaculture.</title>
        <authorList>
            <person name="Muramatsu S."/>
            <person name="Takabe Y."/>
            <person name="Mori K."/>
            <person name="Takaichi S."/>
            <person name="Hanada S."/>
        </authorList>
    </citation>
    <scope>NUCLEOTIDE SEQUENCE [LARGE SCALE GENOMIC DNA]</scope>
    <source>
        <strain evidence="8 9">AI77</strain>
    </source>
</reference>
<evidence type="ECO:0000256" key="4">
    <source>
        <dbReference type="ARBA" id="ARBA00022692"/>
    </source>
</evidence>
<keyword evidence="3" id="KW-1003">Cell membrane</keyword>
<dbReference type="PANTHER" id="PTHR23513">
    <property type="entry name" value="INTEGRAL MEMBRANE EFFLUX PROTEIN-RELATED"/>
    <property type="match status" value="1"/>
</dbReference>
<evidence type="ECO:0000313" key="9">
    <source>
        <dbReference type="Proteomes" id="UP000436522"/>
    </source>
</evidence>
<dbReference type="PANTHER" id="PTHR23513:SF11">
    <property type="entry name" value="STAPHYLOFERRIN A TRANSPORTER"/>
    <property type="match status" value="1"/>
</dbReference>
<comment type="caution">
    <text evidence="8">The sequence shown here is derived from an EMBL/GenBank/DDBJ whole genome shotgun (WGS) entry which is preliminary data.</text>
</comment>
<comment type="subcellular location">
    <subcellularLocation>
        <location evidence="1">Cell membrane</location>
        <topology evidence="1">Multi-pass membrane protein</topology>
    </subcellularLocation>
</comment>
<accession>A0A640VQS9</accession>
<dbReference type="GO" id="GO:0005886">
    <property type="term" value="C:plasma membrane"/>
    <property type="evidence" value="ECO:0007669"/>
    <property type="project" value="UniProtKB-SubCell"/>
</dbReference>
<feature type="transmembrane region" description="Helical" evidence="7">
    <location>
        <begin position="109"/>
        <end position="126"/>
    </location>
</feature>
<dbReference type="AlphaFoldDB" id="A0A640VQS9"/>
<evidence type="ECO:0000256" key="3">
    <source>
        <dbReference type="ARBA" id="ARBA00022475"/>
    </source>
</evidence>
<dbReference type="Gene3D" id="1.20.1250.20">
    <property type="entry name" value="MFS general substrate transporter like domains"/>
    <property type="match status" value="1"/>
</dbReference>
<keyword evidence="9" id="KW-1185">Reference proteome</keyword>
<feature type="transmembrane region" description="Helical" evidence="7">
    <location>
        <begin position="151"/>
        <end position="173"/>
    </location>
</feature>
<keyword evidence="5 7" id="KW-1133">Transmembrane helix</keyword>
<feature type="transmembrane region" description="Helical" evidence="7">
    <location>
        <begin position="262"/>
        <end position="280"/>
    </location>
</feature>
<dbReference type="Pfam" id="PF05977">
    <property type="entry name" value="MFS_3"/>
    <property type="match status" value="1"/>
</dbReference>
<keyword evidence="6 7" id="KW-0472">Membrane</keyword>
<dbReference type="OrthoDB" id="145388at2"/>
<dbReference type="CDD" id="cd06173">
    <property type="entry name" value="MFS_MefA_like"/>
    <property type="match status" value="1"/>
</dbReference>
<dbReference type="EMBL" id="BLIV01000002">
    <property type="protein sequence ID" value="GFE49235.1"/>
    <property type="molecule type" value="Genomic_DNA"/>
</dbReference>
<dbReference type="Proteomes" id="UP000436522">
    <property type="component" value="Unassembled WGS sequence"/>
</dbReference>
<evidence type="ECO:0000256" key="1">
    <source>
        <dbReference type="ARBA" id="ARBA00004651"/>
    </source>
</evidence>
<feature type="transmembrane region" description="Helical" evidence="7">
    <location>
        <begin position="43"/>
        <end position="63"/>
    </location>
</feature>